<evidence type="ECO:0008006" key="4">
    <source>
        <dbReference type="Google" id="ProtNLM"/>
    </source>
</evidence>
<dbReference type="Proteomes" id="UP000249590">
    <property type="component" value="Unassembled WGS sequence"/>
</dbReference>
<protein>
    <recommendedName>
        <fullName evidence="4">DUF1963 domain-containing protein</fullName>
    </recommendedName>
</protein>
<gene>
    <name evidence="2" type="ORF">DLJ53_07845</name>
</gene>
<evidence type="ECO:0000256" key="1">
    <source>
        <dbReference type="SAM" id="MobiDB-lite"/>
    </source>
</evidence>
<feature type="region of interest" description="Disordered" evidence="1">
    <location>
        <begin position="1"/>
        <end position="27"/>
    </location>
</feature>
<accession>A0A8B2P2H5</accession>
<keyword evidence="3" id="KW-1185">Reference proteome</keyword>
<dbReference type="EMBL" id="QHHQ01000001">
    <property type="protein sequence ID" value="RAI04346.1"/>
    <property type="molecule type" value="Genomic_DNA"/>
</dbReference>
<evidence type="ECO:0000313" key="2">
    <source>
        <dbReference type="EMBL" id="RAI04346.1"/>
    </source>
</evidence>
<name>A0A8B2P2H5_9HYPH</name>
<feature type="compositionally biased region" description="Basic and acidic residues" evidence="1">
    <location>
        <begin position="1"/>
        <end position="10"/>
    </location>
</feature>
<dbReference type="Gene3D" id="2.30.320.10">
    <property type="entry name" value="YwqG-like"/>
    <property type="match status" value="1"/>
</dbReference>
<dbReference type="InterPro" id="IPR015315">
    <property type="entry name" value="DUF1963"/>
</dbReference>
<sequence length="351" mass="38042">MRRFRVEPPPHHKALSTSRREMERDGDASMIGSKEAFLAQTSNAGFPVDISVIDAAMLPSAGFAPAAPGSRPTARFGGLPHLALGAEWPMRGPLPHAAAFGEWIGGSRDPDASALANWASPAPFRFLCEYDLAAAREAFASRAEPAGWPLPDQGRLSFFWEPLSGSFGQSRQNGLVIWTRDPVDGLASVEPPAELVGSPGLALPMVLPERAAQLVPGWSIDPTVGERLLELADAQRWSESENEALGDWLEANELDQSDWLGHSLLGHEIALQSPPRYAAASEEAGLLDVPVEWDSLEFDDPRADGWLLLLQIGLPHATSGAFDEGFLYFLIRQEHAARGAFESAYAIYQQT</sequence>
<dbReference type="AlphaFoldDB" id="A0A8B2P2H5"/>
<feature type="compositionally biased region" description="Basic and acidic residues" evidence="1">
    <location>
        <begin position="18"/>
        <end position="27"/>
    </location>
</feature>
<comment type="caution">
    <text evidence="2">The sequence shown here is derived from an EMBL/GenBank/DDBJ whole genome shotgun (WGS) entry which is preliminary data.</text>
</comment>
<evidence type="ECO:0000313" key="3">
    <source>
        <dbReference type="Proteomes" id="UP000249590"/>
    </source>
</evidence>
<proteinExistence type="predicted"/>
<organism evidence="2 3">
    <name type="scientific">Acuticoccus sediminis</name>
    <dbReference type="NCBI Taxonomy" id="2184697"/>
    <lineage>
        <taxon>Bacteria</taxon>
        <taxon>Pseudomonadati</taxon>
        <taxon>Pseudomonadota</taxon>
        <taxon>Alphaproteobacteria</taxon>
        <taxon>Hyphomicrobiales</taxon>
        <taxon>Amorphaceae</taxon>
        <taxon>Acuticoccus</taxon>
    </lineage>
</organism>
<dbReference type="Pfam" id="PF09234">
    <property type="entry name" value="DUF1963"/>
    <property type="match status" value="1"/>
</dbReference>
<dbReference type="SUPFAM" id="SSF103032">
    <property type="entry name" value="Hypothetical protein YwqG"/>
    <property type="match status" value="1"/>
</dbReference>
<reference evidence="2 3" key="1">
    <citation type="submission" date="2018-05" db="EMBL/GenBank/DDBJ databases">
        <title>Acuticoccus sediminis sp. nov., isolated from deep-sea sediment of Indian Ocean.</title>
        <authorList>
            <person name="Liu X."/>
            <person name="Lai Q."/>
            <person name="Du Y."/>
            <person name="Sun F."/>
            <person name="Zhang X."/>
            <person name="Wang S."/>
            <person name="Shao Z."/>
        </authorList>
    </citation>
    <scope>NUCLEOTIDE SEQUENCE [LARGE SCALE GENOMIC DNA]</scope>
    <source>
        <strain evidence="2 3">PTG4-2</strain>
    </source>
</reference>
<dbReference type="InterPro" id="IPR035948">
    <property type="entry name" value="YwqG-like_sf"/>
</dbReference>